<dbReference type="OMA" id="KMCLGLD"/>
<dbReference type="EMBL" id="GG662536">
    <property type="protein sequence ID" value="EAR85705.3"/>
    <property type="molecule type" value="Genomic_DNA"/>
</dbReference>
<dbReference type="HOGENOM" id="CLU_015935_3_1_1"/>
<dbReference type="STRING" id="312017.I7MD90"/>
<protein>
    <submittedName>
        <fullName evidence="5">Tetratricopeptide repeat protein</fullName>
    </submittedName>
</protein>
<evidence type="ECO:0000256" key="3">
    <source>
        <dbReference type="PROSITE-ProRule" id="PRU00339"/>
    </source>
</evidence>
<keyword evidence="6" id="KW-1185">Reference proteome</keyword>
<dbReference type="PANTHER" id="PTHR45188">
    <property type="entry name" value="DNAJ PROTEIN P58IPK HOMOLOG"/>
    <property type="match status" value="1"/>
</dbReference>
<evidence type="ECO:0000256" key="2">
    <source>
        <dbReference type="ARBA" id="ARBA00022803"/>
    </source>
</evidence>
<evidence type="ECO:0000313" key="5">
    <source>
        <dbReference type="EMBL" id="EAR85705.3"/>
    </source>
</evidence>
<dbReference type="PRINTS" id="PR00625">
    <property type="entry name" value="JDOMAIN"/>
</dbReference>
<gene>
    <name evidence="5" type="ORF">TTHERM_00421140</name>
</gene>
<feature type="repeat" description="TPR" evidence="3">
    <location>
        <begin position="238"/>
        <end position="271"/>
    </location>
</feature>
<feature type="repeat" description="TPR" evidence="3">
    <location>
        <begin position="310"/>
        <end position="343"/>
    </location>
</feature>
<feature type="domain" description="J" evidence="4">
    <location>
        <begin position="363"/>
        <end position="429"/>
    </location>
</feature>
<dbReference type="PROSITE" id="PS00636">
    <property type="entry name" value="DNAJ_1"/>
    <property type="match status" value="1"/>
</dbReference>
<dbReference type="Pfam" id="PF13181">
    <property type="entry name" value="TPR_8"/>
    <property type="match status" value="3"/>
</dbReference>
<keyword evidence="2 3" id="KW-0802">TPR repeat</keyword>
<dbReference type="InterPro" id="IPR001623">
    <property type="entry name" value="DnaJ_domain"/>
</dbReference>
<organism evidence="5 6">
    <name type="scientific">Tetrahymena thermophila (strain SB210)</name>
    <dbReference type="NCBI Taxonomy" id="312017"/>
    <lineage>
        <taxon>Eukaryota</taxon>
        <taxon>Sar</taxon>
        <taxon>Alveolata</taxon>
        <taxon>Ciliophora</taxon>
        <taxon>Intramacronucleata</taxon>
        <taxon>Oligohymenophorea</taxon>
        <taxon>Hymenostomatida</taxon>
        <taxon>Tetrahymenina</taxon>
        <taxon>Tetrahymenidae</taxon>
        <taxon>Tetrahymena</taxon>
    </lineage>
</organism>
<dbReference type="InterPro" id="IPR036869">
    <property type="entry name" value="J_dom_sf"/>
</dbReference>
<dbReference type="Pfam" id="PF00515">
    <property type="entry name" value="TPR_1"/>
    <property type="match status" value="1"/>
</dbReference>
<dbReference type="SUPFAM" id="SSF48452">
    <property type="entry name" value="TPR-like"/>
    <property type="match status" value="2"/>
</dbReference>
<dbReference type="InParanoid" id="I7MD90"/>
<dbReference type="InterPro" id="IPR019734">
    <property type="entry name" value="TPR_rpt"/>
</dbReference>
<dbReference type="KEGG" id="tet:TTHERM_00421140"/>
<dbReference type="Proteomes" id="UP000009168">
    <property type="component" value="Unassembled WGS sequence"/>
</dbReference>
<dbReference type="Gene3D" id="1.10.287.110">
    <property type="entry name" value="DnaJ domain"/>
    <property type="match status" value="1"/>
</dbReference>
<dbReference type="InterPro" id="IPR018253">
    <property type="entry name" value="DnaJ_domain_CS"/>
</dbReference>
<dbReference type="InterPro" id="IPR011990">
    <property type="entry name" value="TPR-like_helical_dom_sf"/>
</dbReference>
<dbReference type="eggNOG" id="KOG0550">
    <property type="taxonomic scope" value="Eukaryota"/>
</dbReference>
<dbReference type="OrthoDB" id="765884at2759"/>
<feature type="repeat" description="TPR" evidence="3">
    <location>
        <begin position="192"/>
        <end position="225"/>
    </location>
</feature>
<dbReference type="GeneID" id="7831509"/>
<dbReference type="Pfam" id="PF00226">
    <property type="entry name" value="DnaJ"/>
    <property type="match status" value="1"/>
</dbReference>
<evidence type="ECO:0000256" key="1">
    <source>
        <dbReference type="ARBA" id="ARBA00022737"/>
    </source>
</evidence>
<dbReference type="CDD" id="cd06257">
    <property type="entry name" value="DnaJ"/>
    <property type="match status" value="1"/>
</dbReference>
<dbReference type="PROSITE" id="PS50005">
    <property type="entry name" value="TPR"/>
    <property type="match status" value="4"/>
</dbReference>
<dbReference type="AlphaFoldDB" id="I7MD90"/>
<dbReference type="Gene3D" id="1.25.40.10">
    <property type="entry name" value="Tetratricopeptide repeat domain"/>
    <property type="match status" value="3"/>
</dbReference>
<dbReference type="SMART" id="SM00028">
    <property type="entry name" value="TPR"/>
    <property type="match status" value="7"/>
</dbReference>
<sequence length="489" mass="56238">MDIEEDKVKAEEFKTKGNEQFKKKEYASAVESYTNAISYGKNEASYYGNRAACYLAMEKYQLCISDCNKALEIDSNFAKAYRRKALCQIQMLQFEDALFNIRKGIQADSKDDNLKQDLQDCERLKKQYERFLKYMEENSFNDAMSELNQITQKIPKNITLLVKKVMCLAMKGSTEQARQILIQIQNHEEVKNDLYYLQGICELYSGKTDKAKVLFRQGMQFDPDNKKCREALKKAQRVEELKEKGNEAIKGNNFDESIKIYDEALQVDPNNRKLNSVILSNRALAYVKKKEYKKALEDVNKSIDLDEAYFRAYLRRADIKMKMGDFESAIFDYQKVKELDASQNVDQLIKEAKIQAKQAKKKDYYKILGVERDASDKEITKAYRKLALKWHPDKNQDNKEEADKIFRDINEAYQVLSDPEKKRMFDQGVDPNDHEQGGMHADFNPNDIFKMFFGGGGGGGFDFGGAGFPGGGFSQGGRNGSQGFTFRFG</sequence>
<dbReference type="PANTHER" id="PTHR45188:SF2">
    <property type="entry name" value="DNAJ HOMOLOG SUBFAMILY C MEMBER 7"/>
    <property type="match status" value="1"/>
</dbReference>
<feature type="repeat" description="TPR" evidence="3">
    <location>
        <begin position="276"/>
        <end position="309"/>
    </location>
</feature>
<proteinExistence type="predicted"/>
<dbReference type="RefSeq" id="XP_001033368.3">
    <property type="nucleotide sequence ID" value="XM_001033368.4"/>
</dbReference>
<dbReference type="PROSITE" id="PS50076">
    <property type="entry name" value="DNAJ_2"/>
    <property type="match status" value="1"/>
</dbReference>
<accession>I7MD90</accession>
<keyword evidence="1" id="KW-0677">Repeat</keyword>
<evidence type="ECO:0000259" key="4">
    <source>
        <dbReference type="PROSITE" id="PS50076"/>
    </source>
</evidence>
<reference evidence="6" key="1">
    <citation type="journal article" date="2006" name="PLoS Biol.">
        <title>Macronuclear genome sequence of the ciliate Tetrahymena thermophila, a model eukaryote.</title>
        <authorList>
            <person name="Eisen J.A."/>
            <person name="Coyne R.S."/>
            <person name="Wu M."/>
            <person name="Wu D."/>
            <person name="Thiagarajan M."/>
            <person name="Wortman J.R."/>
            <person name="Badger J.H."/>
            <person name="Ren Q."/>
            <person name="Amedeo P."/>
            <person name="Jones K.M."/>
            <person name="Tallon L.J."/>
            <person name="Delcher A.L."/>
            <person name="Salzberg S.L."/>
            <person name="Silva J.C."/>
            <person name="Haas B.J."/>
            <person name="Majoros W.H."/>
            <person name="Farzad M."/>
            <person name="Carlton J.M."/>
            <person name="Smith R.K. Jr."/>
            <person name="Garg J."/>
            <person name="Pearlman R.E."/>
            <person name="Karrer K.M."/>
            <person name="Sun L."/>
            <person name="Manning G."/>
            <person name="Elde N.C."/>
            <person name="Turkewitz A.P."/>
            <person name="Asai D.J."/>
            <person name="Wilkes D.E."/>
            <person name="Wang Y."/>
            <person name="Cai H."/>
            <person name="Collins K."/>
            <person name="Stewart B.A."/>
            <person name="Lee S.R."/>
            <person name="Wilamowska K."/>
            <person name="Weinberg Z."/>
            <person name="Ruzzo W.L."/>
            <person name="Wloga D."/>
            <person name="Gaertig J."/>
            <person name="Frankel J."/>
            <person name="Tsao C.-C."/>
            <person name="Gorovsky M.A."/>
            <person name="Keeling P.J."/>
            <person name="Waller R.F."/>
            <person name="Patron N.J."/>
            <person name="Cherry J.M."/>
            <person name="Stover N.A."/>
            <person name="Krieger C.J."/>
            <person name="del Toro C."/>
            <person name="Ryder H.F."/>
            <person name="Williamson S.C."/>
            <person name="Barbeau R.A."/>
            <person name="Hamilton E.P."/>
            <person name="Orias E."/>
        </authorList>
    </citation>
    <scope>NUCLEOTIDE SEQUENCE [LARGE SCALE GENOMIC DNA]</scope>
    <source>
        <strain evidence="6">SB210</strain>
    </source>
</reference>
<name>I7MD90_TETTS</name>
<dbReference type="SMART" id="SM00271">
    <property type="entry name" value="DnaJ"/>
    <property type="match status" value="1"/>
</dbReference>
<dbReference type="SUPFAM" id="SSF46565">
    <property type="entry name" value="Chaperone J-domain"/>
    <property type="match status" value="1"/>
</dbReference>
<evidence type="ECO:0000313" key="6">
    <source>
        <dbReference type="Proteomes" id="UP000009168"/>
    </source>
</evidence>